<evidence type="ECO:0000256" key="9">
    <source>
        <dbReference type="ARBA" id="ARBA00024191"/>
    </source>
</evidence>
<keyword evidence="4" id="KW-0808">Transferase</keyword>
<evidence type="ECO:0000256" key="6">
    <source>
        <dbReference type="ARBA" id="ARBA00023098"/>
    </source>
</evidence>
<keyword evidence="6" id="KW-0443">Lipid metabolism</keyword>
<accession>Q4SGM1</accession>
<dbReference type="SUPFAM" id="SSF52374">
    <property type="entry name" value="Nucleotidylyl transferase"/>
    <property type="match status" value="2"/>
</dbReference>
<feature type="non-terminal residue" evidence="14">
    <location>
        <position position="1"/>
    </location>
</feature>
<evidence type="ECO:0000313" key="14">
    <source>
        <dbReference type="EMBL" id="CAG00211.1"/>
    </source>
</evidence>
<dbReference type="EMBL" id="CAAE01014593">
    <property type="protein sequence ID" value="CAG00211.1"/>
    <property type="molecule type" value="Genomic_DNA"/>
</dbReference>
<dbReference type="EC" id="2.7.7.14" evidence="10"/>
<dbReference type="GO" id="GO:0004306">
    <property type="term" value="F:ethanolamine-phosphate cytidylyltransferase activity"/>
    <property type="evidence" value="ECO:0007669"/>
    <property type="project" value="UniProtKB-EC"/>
</dbReference>
<dbReference type="NCBIfam" id="TIGR00125">
    <property type="entry name" value="cyt_tran_rel"/>
    <property type="match status" value="2"/>
</dbReference>
<feature type="region of interest" description="Disordered" evidence="12">
    <location>
        <begin position="208"/>
        <end position="249"/>
    </location>
</feature>
<dbReference type="UniPathway" id="UPA00558">
    <property type="reaction ID" value="UER00742"/>
</dbReference>
<dbReference type="OrthoDB" id="40021at2759"/>
<feature type="non-terminal residue" evidence="14">
    <location>
        <position position="498"/>
    </location>
</feature>
<feature type="compositionally biased region" description="Low complexity" evidence="12">
    <location>
        <begin position="225"/>
        <end position="249"/>
    </location>
</feature>
<dbReference type="InterPro" id="IPR014729">
    <property type="entry name" value="Rossmann-like_a/b/a_fold"/>
</dbReference>
<dbReference type="InterPro" id="IPR044608">
    <property type="entry name" value="Ect1/PCYT2"/>
</dbReference>
<dbReference type="GO" id="GO:0005737">
    <property type="term" value="C:cytoplasm"/>
    <property type="evidence" value="ECO:0007669"/>
    <property type="project" value="TreeGrafter"/>
</dbReference>
<comment type="caution">
    <text evidence="14">The sequence shown here is derived from an EMBL/GenBank/DDBJ whole genome shotgun (WGS) entry which is preliminary data.</text>
</comment>
<comment type="pathway">
    <text evidence="9">Phospholipid metabolism; phosphatidylethanolamine biosynthesis; phosphatidylethanolamine from ethanolamine: step 2/3.</text>
</comment>
<dbReference type="FunFam" id="3.40.50.620:FF:000108">
    <property type="entry name" value="Ethanolamine-phosphate cytidylyltransferase isoform 2"/>
    <property type="match status" value="1"/>
</dbReference>
<evidence type="ECO:0000256" key="7">
    <source>
        <dbReference type="ARBA" id="ARBA00023209"/>
    </source>
</evidence>
<organism evidence="14">
    <name type="scientific">Tetraodon nigroviridis</name>
    <name type="common">Spotted green pufferfish</name>
    <name type="synonym">Chelonodon nigroviridis</name>
    <dbReference type="NCBI Taxonomy" id="99883"/>
    <lineage>
        <taxon>Eukaryota</taxon>
        <taxon>Metazoa</taxon>
        <taxon>Chordata</taxon>
        <taxon>Craniata</taxon>
        <taxon>Vertebrata</taxon>
        <taxon>Euteleostomi</taxon>
        <taxon>Actinopterygii</taxon>
        <taxon>Neopterygii</taxon>
        <taxon>Teleostei</taxon>
        <taxon>Neoteleostei</taxon>
        <taxon>Acanthomorphata</taxon>
        <taxon>Eupercaria</taxon>
        <taxon>Tetraodontiformes</taxon>
        <taxon>Tetradontoidea</taxon>
        <taxon>Tetraodontidae</taxon>
        <taxon>Tetraodon</taxon>
    </lineage>
</organism>
<name>Q4SGM1_TETNG</name>
<evidence type="ECO:0000259" key="13">
    <source>
        <dbReference type="Pfam" id="PF01467"/>
    </source>
</evidence>
<keyword evidence="5" id="KW-0548">Nucleotidyltransferase</keyword>
<evidence type="ECO:0000256" key="3">
    <source>
        <dbReference type="ARBA" id="ARBA00022516"/>
    </source>
</evidence>
<evidence type="ECO:0000256" key="12">
    <source>
        <dbReference type="SAM" id="MobiDB-lite"/>
    </source>
</evidence>
<evidence type="ECO:0000256" key="8">
    <source>
        <dbReference type="ARBA" id="ARBA00023264"/>
    </source>
</evidence>
<evidence type="ECO:0000256" key="2">
    <source>
        <dbReference type="ARBA" id="ARBA00010101"/>
    </source>
</evidence>
<evidence type="ECO:0000256" key="5">
    <source>
        <dbReference type="ARBA" id="ARBA00022695"/>
    </source>
</evidence>
<keyword evidence="3" id="KW-0444">Lipid biosynthesis</keyword>
<dbReference type="PANTHER" id="PTHR45780">
    <property type="entry name" value="ETHANOLAMINE-PHOSPHATE CYTIDYLYLTRANSFERASE"/>
    <property type="match status" value="1"/>
</dbReference>
<dbReference type="CDD" id="cd02174">
    <property type="entry name" value="CCT"/>
    <property type="match status" value="1"/>
</dbReference>
<evidence type="ECO:0000256" key="1">
    <source>
        <dbReference type="ARBA" id="ARBA00005189"/>
    </source>
</evidence>
<protein>
    <recommendedName>
        <fullName evidence="10">ethanolamine-phosphate cytidylyltransferase</fullName>
        <ecNumber evidence="10">2.7.7.14</ecNumber>
    </recommendedName>
    <alternativeName>
        <fullName evidence="11">CTP:phosphoethanolamine cytidylyltransferase</fullName>
    </alternativeName>
</protein>
<dbReference type="Pfam" id="PF01467">
    <property type="entry name" value="CTP_transf_like"/>
    <property type="match status" value="1"/>
</dbReference>
<proteinExistence type="inferred from homology"/>
<dbReference type="InterPro" id="IPR004821">
    <property type="entry name" value="Cyt_trans-like"/>
</dbReference>
<dbReference type="InterPro" id="IPR041723">
    <property type="entry name" value="CCT"/>
</dbReference>
<keyword evidence="8" id="KW-1208">Phospholipid metabolism</keyword>
<reference evidence="14" key="1">
    <citation type="journal article" date="2004" name="Nature">
        <title>Genome duplication in the teleost fish Tetraodon nigroviridis reveals the early vertebrate proto-karyotype.</title>
        <authorList>
            <person name="Jaillon O."/>
            <person name="Aury J.-M."/>
            <person name="Brunet F."/>
            <person name="Petit J.-L."/>
            <person name="Stange-Thomann N."/>
            <person name="Mauceli E."/>
            <person name="Bouneau L."/>
            <person name="Fischer C."/>
            <person name="Ozouf-Costaz C."/>
            <person name="Bernot A."/>
            <person name="Nicaud S."/>
            <person name="Jaffe D."/>
            <person name="Fisher S."/>
            <person name="Lutfalla G."/>
            <person name="Dossat C."/>
            <person name="Segurens B."/>
            <person name="Dasilva C."/>
            <person name="Salanoubat M."/>
            <person name="Levy M."/>
            <person name="Boudet N."/>
            <person name="Castellano S."/>
            <person name="Anthouard V."/>
            <person name="Jubin C."/>
            <person name="Castelli V."/>
            <person name="Katinka M."/>
            <person name="Vacherie B."/>
            <person name="Biemont C."/>
            <person name="Skalli Z."/>
            <person name="Cattolico L."/>
            <person name="Poulain J."/>
            <person name="De Berardinis V."/>
            <person name="Cruaud C."/>
            <person name="Duprat S."/>
            <person name="Brottier P."/>
            <person name="Coutanceau J.-P."/>
            <person name="Gouzy J."/>
            <person name="Parra G."/>
            <person name="Lardier G."/>
            <person name="Chapple C."/>
            <person name="McKernan K.J."/>
            <person name="McEwan P."/>
            <person name="Bosak S."/>
            <person name="Kellis M."/>
            <person name="Volff J.-N."/>
            <person name="Guigo R."/>
            <person name="Zody M.C."/>
            <person name="Mesirov J."/>
            <person name="Lindblad-Toh K."/>
            <person name="Birren B."/>
            <person name="Nusbaum C."/>
            <person name="Kahn D."/>
            <person name="Robinson-Rechavi M."/>
            <person name="Laudet V."/>
            <person name="Schachter V."/>
            <person name="Quetier F."/>
            <person name="Saurin W."/>
            <person name="Scarpelli C."/>
            <person name="Wincker P."/>
            <person name="Lander E.S."/>
            <person name="Weissenbach J."/>
            <person name="Roest Crollius H."/>
        </authorList>
    </citation>
    <scope>NUCLEOTIDE SEQUENCE [LARGE SCALE GENOMIC DNA]</scope>
</reference>
<comment type="pathway">
    <text evidence="1">Lipid metabolism.</text>
</comment>
<feature type="domain" description="Cytidyltransferase-like" evidence="13">
    <location>
        <begin position="7"/>
        <end position="131"/>
    </location>
</feature>
<evidence type="ECO:0000256" key="4">
    <source>
        <dbReference type="ARBA" id="ARBA00022679"/>
    </source>
</evidence>
<dbReference type="KEGG" id="tng:GSTEN00018568G001"/>
<keyword evidence="7" id="KW-0594">Phospholipid biosynthesis</keyword>
<dbReference type="AlphaFoldDB" id="Q4SGM1"/>
<sequence length="498" mass="55885">RRGVRVWCDGCYDMVHYGHSNQLRQAKAMGEYLIVGVHTDSEIAKHKGPPVFTQEERYKMVRAIKWVDEVVEGAPYVTTLGTLDQHDCDFCVHGDDITLTVDGKDTYQEVKQSGRYRECKRTQGVSTTDLVGRMLLMTKAHHSHIVSVLFLPRPRPPWAPVLIRLSLFSSGQLRLPAAHRQLREGWCRAALDLDLEHCVLGLGRGRATVPGRGCPSSCRPHRRSSSSPQARSPRPGTPSSTWPGPSTCSVSFRNHRPDGPLRGPQLSGMTILCFFLPLLLFLLTLPSDIGHVDFLEAVHKLAEKPYIIVGLHFDQASLVPAEVNRYKRKNYPIMNVHERTLSVLACRYVSEVVIGAPFAVTKDLLDHFKVGRTSENLPKSTKSQNEWSRGVFVPQVDLVCHGRTEIYPGRDGSDPYAVSTPPRPLPSPVMGVVFIRSCFIGVQEPRRRGILRIVDSGNSLTTDAIVQRIIKNRLLFEARNQKKEAKEMAVIQAMKRRE</sequence>
<dbReference type="PANTHER" id="PTHR45780:SF2">
    <property type="entry name" value="ETHANOLAMINE-PHOSPHATE CYTIDYLYLTRANSFERASE"/>
    <property type="match status" value="1"/>
</dbReference>
<evidence type="ECO:0000256" key="11">
    <source>
        <dbReference type="ARBA" id="ARBA00031473"/>
    </source>
</evidence>
<dbReference type="GO" id="GO:0006646">
    <property type="term" value="P:phosphatidylethanolamine biosynthetic process"/>
    <property type="evidence" value="ECO:0007669"/>
    <property type="project" value="UniProtKB-UniPathway"/>
</dbReference>
<dbReference type="Gene3D" id="3.40.50.620">
    <property type="entry name" value="HUPs"/>
    <property type="match status" value="2"/>
</dbReference>
<gene>
    <name evidence="14" type="ORF">GSTENG00018568001</name>
</gene>
<reference evidence="14" key="2">
    <citation type="submission" date="2004-02" db="EMBL/GenBank/DDBJ databases">
        <authorList>
            <consortium name="Genoscope"/>
            <consortium name="Whitehead Institute Centre for Genome Research"/>
        </authorList>
    </citation>
    <scope>NUCLEOTIDE SEQUENCE</scope>
</reference>
<evidence type="ECO:0000256" key="10">
    <source>
        <dbReference type="ARBA" id="ARBA00024221"/>
    </source>
</evidence>
<comment type="similarity">
    <text evidence="2">Belongs to the cytidylyltransferase family.</text>
</comment>